<keyword evidence="1" id="KW-0472">Membrane</keyword>
<organism evidence="2 4">
    <name type="scientific">Rotaria sordida</name>
    <dbReference type="NCBI Taxonomy" id="392033"/>
    <lineage>
        <taxon>Eukaryota</taxon>
        <taxon>Metazoa</taxon>
        <taxon>Spiralia</taxon>
        <taxon>Gnathifera</taxon>
        <taxon>Rotifera</taxon>
        <taxon>Eurotatoria</taxon>
        <taxon>Bdelloidea</taxon>
        <taxon>Philodinida</taxon>
        <taxon>Philodinidae</taxon>
        <taxon>Rotaria</taxon>
    </lineage>
</organism>
<evidence type="ECO:0000313" key="2">
    <source>
        <dbReference type="EMBL" id="CAF1129231.1"/>
    </source>
</evidence>
<reference evidence="2" key="1">
    <citation type="submission" date="2021-02" db="EMBL/GenBank/DDBJ databases">
        <authorList>
            <person name="Nowell W R."/>
        </authorList>
    </citation>
    <scope>NUCLEOTIDE SEQUENCE</scope>
</reference>
<dbReference type="AlphaFoldDB" id="A0A814R582"/>
<evidence type="ECO:0000313" key="5">
    <source>
        <dbReference type="Proteomes" id="UP000663870"/>
    </source>
</evidence>
<gene>
    <name evidence="3" type="ORF">JXQ802_LOCUS32173</name>
    <name evidence="2" type="ORF">PYM288_LOCUS21119</name>
</gene>
<keyword evidence="1" id="KW-1133">Transmembrane helix</keyword>
<dbReference type="Proteomes" id="UP000663854">
    <property type="component" value="Unassembled WGS sequence"/>
</dbReference>
<sequence>MSSIHRIYYFIFIIGLIYFSILLIQKFDINFRRLITKSFISRKNIIYGEFTCETWKNFSYINVSKYQNCLKWQLETSFWPVQGLRHTSYKNLLNSSSLIIEVGGNRGHDTLEFIKLYNPFIISFEPLVPMSEALKKKFKTNSKIEIQPYGLGNRARNLLIEPYDYANVGTSIFRKLSSKNSSKIQHIQLLDVVQVIENIRKTKTKYGIIDMISINCEGCEFEILPALILNNMIQYFRIIQFGSHMGLVAGSPCIYCQIEQALEKTHRIKYHYKKLWEGWVTKNFQ</sequence>
<dbReference type="Gene3D" id="3.40.50.150">
    <property type="entry name" value="Vaccinia Virus protein VP39"/>
    <property type="match status" value="1"/>
</dbReference>
<keyword evidence="5" id="KW-1185">Reference proteome</keyword>
<dbReference type="InterPro" id="IPR006342">
    <property type="entry name" value="FkbM_mtfrase"/>
</dbReference>
<dbReference type="EMBL" id="CAJNOH010000813">
    <property type="protein sequence ID" value="CAF1129231.1"/>
    <property type="molecule type" value="Genomic_DNA"/>
</dbReference>
<name>A0A814R582_9BILA</name>
<dbReference type="Proteomes" id="UP000663870">
    <property type="component" value="Unassembled WGS sequence"/>
</dbReference>
<comment type="caution">
    <text evidence="2">The sequence shown here is derived from an EMBL/GenBank/DDBJ whole genome shotgun (WGS) entry which is preliminary data.</text>
</comment>
<dbReference type="InterPro" id="IPR029063">
    <property type="entry name" value="SAM-dependent_MTases_sf"/>
</dbReference>
<accession>A0A814R582</accession>
<feature type="transmembrane region" description="Helical" evidence="1">
    <location>
        <begin position="6"/>
        <end position="24"/>
    </location>
</feature>
<evidence type="ECO:0000313" key="3">
    <source>
        <dbReference type="EMBL" id="CAF1352536.1"/>
    </source>
</evidence>
<evidence type="ECO:0000256" key="1">
    <source>
        <dbReference type="SAM" id="Phobius"/>
    </source>
</evidence>
<evidence type="ECO:0008006" key="6">
    <source>
        <dbReference type="Google" id="ProtNLM"/>
    </source>
</evidence>
<keyword evidence="1" id="KW-0812">Transmembrane</keyword>
<protein>
    <recommendedName>
        <fullName evidence="6">Methyltransferase FkbM domain-containing protein</fullName>
    </recommendedName>
</protein>
<dbReference type="NCBIfam" id="TIGR01444">
    <property type="entry name" value="fkbM_fam"/>
    <property type="match status" value="1"/>
</dbReference>
<dbReference type="SUPFAM" id="SSF53335">
    <property type="entry name" value="S-adenosyl-L-methionine-dependent methyltransferases"/>
    <property type="match status" value="1"/>
</dbReference>
<evidence type="ECO:0000313" key="4">
    <source>
        <dbReference type="Proteomes" id="UP000663854"/>
    </source>
</evidence>
<proteinExistence type="predicted"/>
<dbReference type="EMBL" id="CAJNOL010001402">
    <property type="protein sequence ID" value="CAF1352536.1"/>
    <property type="molecule type" value="Genomic_DNA"/>
</dbReference>